<dbReference type="EMBL" id="CAJVPT010010236">
    <property type="protein sequence ID" value="CAG8568276.1"/>
    <property type="molecule type" value="Genomic_DNA"/>
</dbReference>
<sequence length="118" mass="13290">MRICLDIGHSFELYERGIGSSKSDKEFAIRLSLSEGAHSSNVLDSAIDARHALNVQNRKSYQSTSVECLRQVKNFNASRKLLNGQQEYITEPETPVRPRPSRISFFTPTDVSSSEAER</sequence>
<gene>
    <name evidence="1" type="ORF">ACOLOM_LOCUS5499</name>
</gene>
<keyword evidence="2" id="KW-1185">Reference proteome</keyword>
<comment type="caution">
    <text evidence="1">The sequence shown here is derived from an EMBL/GenBank/DDBJ whole genome shotgun (WGS) entry which is preliminary data.</text>
</comment>
<name>A0ACA9M5I6_9GLOM</name>
<proteinExistence type="predicted"/>
<reference evidence="1" key="1">
    <citation type="submission" date="2021-06" db="EMBL/GenBank/DDBJ databases">
        <authorList>
            <person name="Kallberg Y."/>
            <person name="Tangrot J."/>
            <person name="Rosling A."/>
        </authorList>
    </citation>
    <scope>NUCLEOTIDE SEQUENCE</scope>
    <source>
        <strain evidence="1">CL356</strain>
    </source>
</reference>
<dbReference type="Proteomes" id="UP000789525">
    <property type="component" value="Unassembled WGS sequence"/>
</dbReference>
<evidence type="ECO:0000313" key="2">
    <source>
        <dbReference type="Proteomes" id="UP000789525"/>
    </source>
</evidence>
<accession>A0ACA9M5I6</accession>
<evidence type="ECO:0000313" key="1">
    <source>
        <dbReference type="EMBL" id="CAG8568276.1"/>
    </source>
</evidence>
<protein>
    <submittedName>
        <fullName evidence="1">5847_t:CDS:1</fullName>
    </submittedName>
</protein>
<organism evidence="1 2">
    <name type="scientific">Acaulospora colombiana</name>
    <dbReference type="NCBI Taxonomy" id="27376"/>
    <lineage>
        <taxon>Eukaryota</taxon>
        <taxon>Fungi</taxon>
        <taxon>Fungi incertae sedis</taxon>
        <taxon>Mucoromycota</taxon>
        <taxon>Glomeromycotina</taxon>
        <taxon>Glomeromycetes</taxon>
        <taxon>Diversisporales</taxon>
        <taxon>Acaulosporaceae</taxon>
        <taxon>Acaulospora</taxon>
    </lineage>
</organism>